<evidence type="ECO:0000313" key="3">
    <source>
        <dbReference type="Proteomes" id="UP000031366"/>
    </source>
</evidence>
<dbReference type="Proteomes" id="UP000031366">
    <property type="component" value="Unassembled WGS sequence"/>
</dbReference>
<organism evidence="2 3">
    <name type="scientific">Clostridium argentinense CDC 2741</name>
    <dbReference type="NCBI Taxonomy" id="1418104"/>
    <lineage>
        <taxon>Bacteria</taxon>
        <taxon>Bacillati</taxon>
        <taxon>Bacillota</taxon>
        <taxon>Clostridia</taxon>
        <taxon>Eubacteriales</taxon>
        <taxon>Clostridiaceae</taxon>
        <taxon>Clostridium</taxon>
    </lineage>
</organism>
<accession>A0A0C1U699</accession>
<dbReference type="STRING" id="29341.RSJ17_14465"/>
<feature type="domain" description="Mg chelatase-related protein C-terminal" evidence="1">
    <location>
        <begin position="1"/>
        <end position="65"/>
    </location>
</feature>
<dbReference type="Gene3D" id="3.40.50.300">
    <property type="entry name" value="P-loop containing nucleotide triphosphate hydrolases"/>
    <property type="match status" value="1"/>
</dbReference>
<sequence length="73" mass="8801">MKEKHIKKYCKIDEKCSEVLEIAFNKFHISTRVYSRILKVSRTIADLDNSENIEEKHVMEALQYRRFINNEII</sequence>
<comment type="caution">
    <text evidence="2">The sequence shown here is derived from an EMBL/GenBank/DDBJ whole genome shotgun (WGS) entry which is preliminary data.</text>
</comment>
<protein>
    <submittedName>
        <fullName evidence="2">Magnesium chelatase, subunit ChlI family protein</fullName>
    </submittedName>
</protein>
<dbReference type="EMBL" id="AYSO01000015">
    <property type="protein sequence ID" value="KIE47293.1"/>
    <property type="molecule type" value="Genomic_DNA"/>
</dbReference>
<dbReference type="AlphaFoldDB" id="A0A0C1U699"/>
<dbReference type="InterPro" id="IPR027417">
    <property type="entry name" value="P-loop_NTPase"/>
</dbReference>
<reference evidence="2 3" key="1">
    <citation type="journal article" date="2015" name="Infect. Genet. Evol.">
        <title>Genomic sequences of six botulinum neurotoxin-producing strains representing three clostridial species illustrate the mobility and diversity of botulinum neurotoxin genes.</title>
        <authorList>
            <person name="Smith T.J."/>
            <person name="Hill K.K."/>
            <person name="Xie G."/>
            <person name="Foley B.T."/>
            <person name="Williamson C.H."/>
            <person name="Foster J.T."/>
            <person name="Johnson S.L."/>
            <person name="Chertkov O."/>
            <person name="Teshima H."/>
            <person name="Gibbons H.S."/>
            <person name="Johnsky L.A."/>
            <person name="Karavis M.A."/>
            <person name="Smith L.A."/>
        </authorList>
    </citation>
    <scope>NUCLEOTIDE SEQUENCE [LARGE SCALE GENOMIC DNA]</scope>
    <source>
        <strain evidence="2 3">CDC 2741</strain>
    </source>
</reference>
<dbReference type="InterPro" id="IPR025158">
    <property type="entry name" value="Mg_chelat-rel_C"/>
</dbReference>
<keyword evidence="3" id="KW-1185">Reference proteome</keyword>
<proteinExistence type="predicted"/>
<evidence type="ECO:0000313" key="2">
    <source>
        <dbReference type="EMBL" id="KIE47293.1"/>
    </source>
</evidence>
<gene>
    <name evidence="2" type="ORF">U732_1145</name>
</gene>
<evidence type="ECO:0000259" key="1">
    <source>
        <dbReference type="Pfam" id="PF13335"/>
    </source>
</evidence>
<name>A0A0C1U699_9CLOT</name>
<dbReference type="Pfam" id="PF13335">
    <property type="entry name" value="Mg_chelatase_C"/>
    <property type="match status" value="1"/>
</dbReference>